<feature type="domain" description="Serine-tRNA synthetase type1 N-terminal" evidence="1">
    <location>
        <begin position="108"/>
        <end position="174"/>
    </location>
</feature>
<evidence type="ECO:0000313" key="2">
    <source>
        <dbReference type="EMBL" id="PNH10119.1"/>
    </source>
</evidence>
<proteinExistence type="predicted"/>
<keyword evidence="3" id="KW-1185">Reference proteome</keyword>
<reference evidence="2 3" key="1">
    <citation type="journal article" date="2017" name="Mol. Biol. Evol.">
        <title>The 4-celled Tetrabaena socialis nuclear genome reveals the essential components for genetic control of cell number at the origin of multicellularity in the volvocine lineage.</title>
        <authorList>
            <person name="Featherston J."/>
            <person name="Arakaki Y."/>
            <person name="Hanschen E.R."/>
            <person name="Ferris P.J."/>
            <person name="Michod R.E."/>
            <person name="Olson B.J.S.C."/>
            <person name="Nozaki H."/>
            <person name="Durand P.M."/>
        </authorList>
    </citation>
    <scope>NUCLEOTIDE SEQUENCE [LARGE SCALE GENOMIC DNA]</scope>
    <source>
        <strain evidence="2 3">NIES-571</strain>
    </source>
</reference>
<dbReference type="Pfam" id="PF02403">
    <property type="entry name" value="Seryl_tRNA_N"/>
    <property type="match status" value="1"/>
</dbReference>
<dbReference type="Proteomes" id="UP000236333">
    <property type="component" value="Unassembled WGS sequence"/>
</dbReference>
<dbReference type="AlphaFoldDB" id="A0A2J8AC80"/>
<dbReference type="OrthoDB" id="10264585at2759"/>
<accession>A0A2J8AC80</accession>
<dbReference type="GO" id="GO:0006434">
    <property type="term" value="P:seryl-tRNA aminoacylation"/>
    <property type="evidence" value="ECO:0007669"/>
    <property type="project" value="InterPro"/>
</dbReference>
<evidence type="ECO:0000313" key="3">
    <source>
        <dbReference type="Proteomes" id="UP000236333"/>
    </source>
</evidence>
<protein>
    <submittedName>
        <fullName evidence="2">Serine--tRNA ligase</fullName>
    </submittedName>
</protein>
<keyword evidence="2" id="KW-0436">Ligase</keyword>
<dbReference type="InterPro" id="IPR010978">
    <property type="entry name" value="tRNA-bd_arm"/>
</dbReference>
<dbReference type="GO" id="GO:0005524">
    <property type="term" value="F:ATP binding"/>
    <property type="evidence" value="ECO:0007669"/>
    <property type="project" value="InterPro"/>
</dbReference>
<sequence length="226" mass="24780">MAPSRRYGAPLPLPLAGCPNTDLNSTSHPITVPQRGAHHQLVVEGKLRQRGPLLASHDFTGVGGEVKTQRVPADAVQARPHRGCRTLRRGHVAGGRGYYLINEGVLLNQVREKGGDPEVVRESQRRRYADVSVVDKVIELDTEWRTVRFQLDQQNKEFNALNKEIATLRKANNAVVKTYGELRPATDAGSGKKLYNHVDLVNLLGIVNLEAGTDVSWAEAVGGREG</sequence>
<dbReference type="InterPro" id="IPR015866">
    <property type="entry name" value="Ser-tRNA-synth_1_N"/>
</dbReference>
<dbReference type="InterPro" id="IPR042103">
    <property type="entry name" value="SerRS_1_N_sf"/>
</dbReference>
<organism evidence="2 3">
    <name type="scientific">Tetrabaena socialis</name>
    <dbReference type="NCBI Taxonomy" id="47790"/>
    <lineage>
        <taxon>Eukaryota</taxon>
        <taxon>Viridiplantae</taxon>
        <taxon>Chlorophyta</taxon>
        <taxon>core chlorophytes</taxon>
        <taxon>Chlorophyceae</taxon>
        <taxon>CS clade</taxon>
        <taxon>Chlamydomonadales</taxon>
        <taxon>Tetrabaenaceae</taxon>
        <taxon>Tetrabaena</taxon>
    </lineage>
</organism>
<comment type="caution">
    <text evidence="2">The sequence shown here is derived from an EMBL/GenBank/DDBJ whole genome shotgun (WGS) entry which is preliminary data.</text>
</comment>
<dbReference type="InterPro" id="IPR002317">
    <property type="entry name" value="Ser-tRNA-ligase_type_1"/>
</dbReference>
<evidence type="ECO:0000259" key="1">
    <source>
        <dbReference type="Pfam" id="PF02403"/>
    </source>
</evidence>
<dbReference type="PANTHER" id="PTHR11778">
    <property type="entry name" value="SERYL-TRNA SYNTHETASE"/>
    <property type="match status" value="1"/>
</dbReference>
<dbReference type="EMBL" id="PGGS01000066">
    <property type="protein sequence ID" value="PNH10119.1"/>
    <property type="molecule type" value="Genomic_DNA"/>
</dbReference>
<name>A0A2J8AC80_9CHLO</name>
<dbReference type="Gene3D" id="1.10.287.40">
    <property type="entry name" value="Serine-tRNA synthetase, tRNA binding domain"/>
    <property type="match status" value="1"/>
</dbReference>
<dbReference type="SUPFAM" id="SSF46589">
    <property type="entry name" value="tRNA-binding arm"/>
    <property type="match status" value="1"/>
</dbReference>
<dbReference type="GO" id="GO:0004828">
    <property type="term" value="F:serine-tRNA ligase activity"/>
    <property type="evidence" value="ECO:0007669"/>
    <property type="project" value="InterPro"/>
</dbReference>
<gene>
    <name evidence="2" type="ORF">TSOC_003189</name>
</gene>